<protein>
    <submittedName>
        <fullName evidence="11">Centrosomal protein 192kDa L homeolog isoform X1</fullName>
    </submittedName>
</protein>
<evidence type="ECO:0000313" key="11">
    <source>
        <dbReference type="RefSeq" id="XP_041421389.1"/>
    </source>
</evidence>
<dbReference type="GO" id="GO:0005737">
    <property type="term" value="C:cytoplasm"/>
    <property type="evidence" value="ECO:0000318"/>
    <property type="project" value="GO_Central"/>
</dbReference>
<feature type="compositionally biased region" description="Polar residues" evidence="1">
    <location>
        <begin position="1180"/>
        <end position="1213"/>
    </location>
</feature>
<feature type="region of interest" description="Disordered" evidence="1">
    <location>
        <begin position="103"/>
        <end position="140"/>
    </location>
</feature>
<organism evidence="10 11">
    <name type="scientific">Xenopus laevis</name>
    <name type="common">African clawed frog</name>
    <dbReference type="NCBI Taxonomy" id="8355"/>
    <lineage>
        <taxon>Eukaryota</taxon>
        <taxon>Metazoa</taxon>
        <taxon>Chordata</taxon>
        <taxon>Craniata</taxon>
        <taxon>Vertebrata</taxon>
        <taxon>Euteleostomi</taxon>
        <taxon>Amphibia</taxon>
        <taxon>Batrachia</taxon>
        <taxon>Anura</taxon>
        <taxon>Pipoidea</taxon>
        <taxon>Pipidae</taxon>
        <taxon>Xenopodinae</taxon>
        <taxon>Xenopus</taxon>
        <taxon>Xenopus</taxon>
    </lineage>
</organism>
<dbReference type="Gene3D" id="2.60.40.10">
    <property type="entry name" value="Immunoglobulins"/>
    <property type="match status" value="3"/>
</dbReference>
<reference evidence="11" key="1">
    <citation type="submission" date="2025-08" db="UniProtKB">
        <authorList>
            <consortium name="RefSeq"/>
        </authorList>
    </citation>
    <scope>IDENTIFICATION</scope>
    <source>
        <strain evidence="11">J_2021</strain>
        <tissue evidence="11">Erythrocytes</tissue>
    </source>
</reference>
<dbReference type="CTD" id="445874"/>
<evidence type="ECO:0000259" key="3">
    <source>
        <dbReference type="Pfam" id="PF22064"/>
    </source>
</evidence>
<evidence type="ECO:0000259" key="9">
    <source>
        <dbReference type="Pfam" id="PF22076"/>
    </source>
</evidence>
<evidence type="ECO:0000259" key="5">
    <source>
        <dbReference type="Pfam" id="PF22066"/>
    </source>
</evidence>
<dbReference type="InterPro" id="IPR039103">
    <property type="entry name" value="Spd-2/CEP192"/>
</dbReference>
<dbReference type="InterPro" id="IPR054089">
    <property type="entry name" value="Cep192-like_D3"/>
</dbReference>
<dbReference type="Pfam" id="PF22066">
    <property type="entry name" value="Cep192_D8"/>
    <property type="match status" value="1"/>
</dbReference>
<feature type="region of interest" description="Disordered" evidence="1">
    <location>
        <begin position="989"/>
        <end position="1014"/>
    </location>
</feature>
<feature type="domain" description="Cep192-like" evidence="4">
    <location>
        <begin position="2418"/>
        <end position="2541"/>
    </location>
</feature>
<dbReference type="GO" id="GO:0090307">
    <property type="term" value="P:mitotic spindle assembly"/>
    <property type="evidence" value="ECO:0000318"/>
    <property type="project" value="GO_Central"/>
</dbReference>
<dbReference type="Pfam" id="PF25763">
    <property type="entry name" value="Aurora-A_bind_CEP192"/>
    <property type="match status" value="1"/>
</dbReference>
<dbReference type="Pfam" id="PF22065">
    <property type="entry name" value="Cep192_D7"/>
    <property type="match status" value="1"/>
</dbReference>
<dbReference type="PANTHER" id="PTHR16029">
    <property type="entry name" value="CENTROSOMAL PROTEIN OF 192 KDA"/>
    <property type="match status" value="1"/>
</dbReference>
<dbReference type="Pfam" id="PF25765">
    <property type="entry name" value="PLK4_bind_CEP192"/>
    <property type="match status" value="1"/>
</dbReference>
<dbReference type="Pfam" id="PF22064">
    <property type="entry name" value="Cep192_D2"/>
    <property type="match status" value="1"/>
</dbReference>
<dbReference type="RefSeq" id="XP_041421389.1">
    <property type="nucleotide sequence ID" value="XM_041565455.1"/>
</dbReference>
<evidence type="ECO:0000259" key="2">
    <source>
        <dbReference type="Pfam" id="PF22060"/>
    </source>
</evidence>
<dbReference type="InterPro" id="IPR054091">
    <property type="entry name" value="Cep192-like_D5"/>
</dbReference>
<dbReference type="Pfam" id="PF22073">
    <property type="entry name" value="Cep192_D4"/>
    <property type="match status" value="1"/>
</dbReference>
<dbReference type="GO" id="GO:0005814">
    <property type="term" value="C:centriole"/>
    <property type="evidence" value="ECO:0000318"/>
    <property type="project" value="GO_Central"/>
</dbReference>
<dbReference type="GO" id="GO:0071539">
    <property type="term" value="P:protein localization to centrosome"/>
    <property type="evidence" value="ECO:0000318"/>
    <property type="project" value="GO_Central"/>
</dbReference>
<dbReference type="OrthoDB" id="67059at2759"/>
<feature type="domain" description="Cep192-like" evidence="2">
    <location>
        <begin position="1531"/>
        <end position="1651"/>
    </location>
</feature>
<dbReference type="InterPro" id="IPR013783">
    <property type="entry name" value="Ig-like_fold"/>
</dbReference>
<dbReference type="GeneID" id="445874"/>
<dbReference type="InterPro" id="IPR054086">
    <property type="entry name" value="Cep192-like_D2"/>
</dbReference>
<dbReference type="InterPro" id="IPR054088">
    <property type="entry name" value="Cep192-like_D8"/>
</dbReference>
<feature type="region of interest" description="Disordered" evidence="1">
    <location>
        <begin position="317"/>
        <end position="453"/>
    </location>
</feature>
<feature type="region of interest" description="Disordered" evidence="1">
    <location>
        <begin position="1035"/>
        <end position="1124"/>
    </location>
</feature>
<dbReference type="GO" id="GO:0090222">
    <property type="term" value="P:centrosome-templated microtubule nucleation"/>
    <property type="evidence" value="ECO:0007669"/>
    <property type="project" value="InterPro"/>
</dbReference>
<dbReference type="Pfam" id="PF22060">
    <property type="entry name" value="Cep192_D1"/>
    <property type="match status" value="1"/>
</dbReference>
<dbReference type="InterPro" id="IPR054092">
    <property type="entry name" value="Cep192-like_D6"/>
</dbReference>
<dbReference type="InterPro" id="IPR057662">
    <property type="entry name" value="CEP192_Aurora-A_bind"/>
</dbReference>
<dbReference type="CDD" id="cd21856">
    <property type="entry name" value="Plk4BD_Cep192"/>
    <property type="match status" value="1"/>
</dbReference>
<evidence type="ECO:0000259" key="6">
    <source>
        <dbReference type="Pfam" id="PF22067"/>
    </source>
</evidence>
<dbReference type="GO" id="GO:0000242">
    <property type="term" value="C:pericentriolar material"/>
    <property type="evidence" value="ECO:0000318"/>
    <property type="project" value="GO_Central"/>
</dbReference>
<sequence length="2683" mass="293904">MTERFFKIEDETFPSFLGESLNSNSGGALENCTLSSNLGLPVAASTVAKARPGFDWTTDAQESYLEANKLQDTLLHLTQSNGDAQRKFMLSFKDELEPFSNIIGNQNQTVKLSESDRKEKRSSDSEDPHKKRDSSSTCTLPRTKQIGKASKLTNANLNAMKENEDLFKDDLSKSVTSFLENEKLLSIASLEGSSSDDLDDEEFYDDHLEAYFKKLLPHGMQRGVIEGQEITEPKRLSHTALSRNDTRPCRQDSDKLQFLEDYEEAFQMLDVRLAATGMDSAPASDDEDVEHELEKAALQHLQREQFLVSVSRHCVGEQNRPSFRPGLEGGSSDDDSSNELLPIPSRDDDFPSRQSADGRVLYSPKLAATSDKPEFGDGSSGSDDGQKNLQTSQGQGPVFWNTDVVARNVAGEEDRNNVQPSQIEQMEDRIDPVGRGATLKDRKTTSNSPERSSVLKSNINLEVKDSSAVLSSFDAEPKLDSLYFRNDSMNSVQLSTLRKEDEQDIVSLSQMFSSNQVAYVHPISSEMQRISGDPSKASYSIADTYLSPSYKKDCPDSSTALPPVQDQPFSWSFGPTGYEADSGNTAHSVVYRNEEGKWVTDLAYYKPFDHEHGASFSGLDSSGVKDEDFIVGTPPLSALVTQYSQGRITHNHLVLGAQFPETLRAPPASKRTLAHVDADALAMIQEDQNEFEEEHRFIQEEKMDLDNCSHNMAETSWKIPVSTNVLLKTSPEPLEDASYLRLSLGEFFGQRSEALGCLGGGQDVKRPSFGYHIISPEKQEPVALLSKCDLSRDSEHEDTIKFYDDTLTQEDLECLPDAQKLASATFDLQTPKSKAGGNRPASEKLMNSQTSTVEELGSIKVHCKQKQEETSDSMLLSISTIATAIANASCSADPKQLAAMIMALSNKNKNTKLSLVSSEPSETSTDGTCNVGSSVDMERYLKVTKLNGRKSEPDHPLNTLTDFSLDMSQKCKQTLLDSIKDHSNITDLEKQDLKRPDSNENQGSQSLQPLLTSDKANISTSGTLLSESKIGLIKTSPMSASNQNSFRTSEKGRASNGNLSKDIQNDGPNFTPNLSKNKAQMQFTSTMKEGGQMPHSTQKQDDLKSLPNDTKIFKSPRSSASCLSNSKYHSAAKESKKICAVASQKHVSFQPPDDDLKGTDAKVIPDHHALPGMEEEQFSFRPSTSPLIHSSPSQDSLKISADQGSSLSPSGAGTVQAVDNDALSPESSCFSPSLSRLTYISVAENTVQNITASPDNQSDNTIELSTTIVRSSPTPLEMQNNIQKDKLSWQQQKCKALGESPQKQKNQSGFSSAASINFSGKTESLLQQDKKLEPTGHIVTYDKMSAINYGLPSNLSNYFSAAPLQTDSLNVLPGSALGNYSAVQNLSNKQFAPVSGFKPVAPSIEVPNLPAAVPGLHNGQLLSTSEFAPQYLESVTAVGNAAMPQYRVGTSAVYGHHVGYPSSAVQALQLQSAVSGIPLNTNTAGLLATLPMSNNHTSIGQNVVVPTNVYPLSSVGTNDIPQWSARMSSDFGQVLVPSELTFPSACCIGIASQASLNIFNPNERWLQVNIGILSVAVNGEKVDIAAYQYLVFKNKIIIGPRAAEDLKILFLPQREGLFQCVLSVSSWPVSADAETIRRSEAVAAKVFLTAVSENPSIEVDTGKTGCLDFGDVASGSWKTLPLKIINRIHATLPIRLIISANATAWRCFMFSKDPANFTDEYSHVDLMAKMSSPSVISHVMHASYDGQEPETLIIWVVFHSPQTLSSAGPLGPAEEFIARVDVEVDSPGPAFILKSVPLRARVGCARIHAPKDLQTVQLISSVGSFAKQLLPLKNAGNIAVHLKVKSSNSNSNFSVDPEELFLMPGEEQVVAIHFTPRSTDPEKSILKITVQPSGPQYEVTVIGETEKVISRNPLPVISADVPPILSNKQFVSWGGVSLGRAVQQKLILRNTSTSSNQYLRLLIRGQDQDCFQLQSTFGTEERLTNNRELIIRPKEDSTIYLMFSPTRVGCMLAKLEIKQSGMKSSQPGIKFTIPLSGYGGTSNLVLEDLKKLSDSYMVKVGGISSGQVSKVSFCVKNTGTRAAYVKVVCFADFHTSVTMDPNVMNVYPEKFVLKERSQETITVSCRATKREESLCQTSTALISTVCLFCGDEVARQQFRRALLHKPEIAQKVISENTLLKNTRFDEEFPGEQQISEVYDLPQRPNDIQLFYANMHKMIVSVVGNVEASIGGDYQTTSNRIMDSAILNTERNMGNTSLDVLPVKGPQGPNFAKEPPQDSVSTEDTWSVQPECLFLTAPSVGGVSGTGHIKFQNCSARLLRFDLSWPAHCLTITPQHGTVEPKSYVLILVSPNPSLNLKQTLLPWNGQIYVHCDSVQKCIKVQINEDSALSTSTSTTKPRGLLSPHPDTPVHIAKPFTKSPSTKVEIKNRTLMFPKTAAGESSETFLEIENPGDEDLKWLLTSFAPPYVKGVNPSGEVYRATYTAFRCSRVSGVLAAHENLKVAIHFFPRDKGDYAQFWDLECYPVSLPHLKHKVRFQLCGECPKEDILSDKPSAASLIKTEASVKPRRRSGSEASSLKALHDAANRGVYASEELYTFPNTFVGESSTLKVNLQNNSFNTFMLKFVSPKDPFHLKHSKYSLRAHHYINLPVKFKPTSAGRYEGILDVQTDAGNISIRLVGEALAK</sequence>
<feature type="compositionally biased region" description="Polar residues" evidence="1">
    <location>
        <begin position="1036"/>
        <end position="1047"/>
    </location>
</feature>
<feature type="compositionally biased region" description="Basic and acidic residues" evidence="1">
    <location>
        <begin position="113"/>
        <end position="134"/>
    </location>
</feature>
<evidence type="ECO:0000256" key="1">
    <source>
        <dbReference type="SAM" id="MobiDB-lite"/>
    </source>
</evidence>
<evidence type="ECO:0000313" key="10">
    <source>
        <dbReference type="Proteomes" id="UP000186698"/>
    </source>
</evidence>
<feature type="domain" description="Cep192/Spd-2-like" evidence="7">
    <location>
        <begin position="1922"/>
        <end position="2040"/>
    </location>
</feature>
<evidence type="ECO:0000259" key="7">
    <source>
        <dbReference type="Pfam" id="PF22073"/>
    </source>
</evidence>
<name>A0A8J1KYQ7_XENLA</name>
<dbReference type="GO" id="GO:0019901">
    <property type="term" value="F:protein kinase binding"/>
    <property type="evidence" value="ECO:0007669"/>
    <property type="project" value="TreeGrafter"/>
</dbReference>
<evidence type="ECO:0000259" key="4">
    <source>
        <dbReference type="Pfam" id="PF22065"/>
    </source>
</evidence>
<dbReference type="Proteomes" id="UP000186698">
    <property type="component" value="Chromosome 6L"/>
</dbReference>
<dbReference type="InterPro" id="IPR057665">
    <property type="entry name" value="CEP192_PLK4_bind"/>
</dbReference>
<feature type="domain" description="Cep192-like" evidence="5">
    <location>
        <begin position="2583"/>
        <end position="2681"/>
    </location>
</feature>
<dbReference type="PANTHER" id="PTHR16029:SF11">
    <property type="entry name" value="CENTROSOMAL PROTEIN OF 192 KDA"/>
    <property type="match status" value="1"/>
</dbReference>
<feature type="compositionally biased region" description="Basic and acidic residues" evidence="1">
    <location>
        <begin position="426"/>
        <end position="444"/>
    </location>
</feature>
<feature type="domain" description="Cep192-like" evidence="6">
    <location>
        <begin position="1808"/>
        <end position="1904"/>
    </location>
</feature>
<keyword evidence="10" id="KW-1185">Reference proteome</keyword>
<feature type="compositionally biased region" description="Basic and acidic residues" evidence="1">
    <location>
        <begin position="989"/>
        <end position="998"/>
    </location>
</feature>
<dbReference type="InterPro" id="IPR054087">
    <property type="entry name" value="Cep192-like_D7"/>
</dbReference>
<feature type="region of interest" description="Disordered" evidence="1">
    <location>
        <begin position="1176"/>
        <end position="1217"/>
    </location>
</feature>
<dbReference type="Pfam" id="PF22074">
    <property type="entry name" value="Cep192_D5"/>
    <property type="match status" value="1"/>
</dbReference>
<dbReference type="InterPro" id="IPR054085">
    <property type="entry name" value="Cep192-like_D1"/>
</dbReference>
<feature type="compositionally biased region" description="Polar residues" evidence="1">
    <location>
        <begin position="103"/>
        <end position="112"/>
    </location>
</feature>
<feature type="domain" description="Cep192-like" evidence="9">
    <location>
        <begin position="2282"/>
        <end position="2383"/>
    </location>
</feature>
<feature type="compositionally biased region" description="Polar residues" evidence="1">
    <location>
        <begin position="1055"/>
        <end position="1087"/>
    </location>
</feature>
<feature type="compositionally biased region" description="Polar residues" evidence="1">
    <location>
        <begin position="999"/>
        <end position="1014"/>
    </location>
</feature>
<dbReference type="GO" id="GO:0051298">
    <property type="term" value="P:centrosome duplication"/>
    <property type="evidence" value="ECO:0007669"/>
    <property type="project" value="InterPro"/>
</dbReference>
<feature type="domain" description="Cep192-like" evidence="8">
    <location>
        <begin position="2046"/>
        <end position="2223"/>
    </location>
</feature>
<feature type="domain" description="Cep192-like" evidence="3">
    <location>
        <begin position="1654"/>
        <end position="1805"/>
    </location>
</feature>
<gene>
    <name evidence="11" type="primary">cep192.L</name>
    <name evidence="11" type="synonym">cep192</name>
</gene>
<dbReference type="Pfam" id="PF22076">
    <property type="entry name" value="Cep192_D6"/>
    <property type="match status" value="1"/>
</dbReference>
<dbReference type="Pfam" id="PF22067">
    <property type="entry name" value="Cep192_D3"/>
    <property type="match status" value="1"/>
</dbReference>
<dbReference type="GO" id="GO:0007098">
    <property type="term" value="P:centrosome cycle"/>
    <property type="evidence" value="ECO:0000318"/>
    <property type="project" value="GO_Central"/>
</dbReference>
<feature type="region of interest" description="Disordered" evidence="1">
    <location>
        <begin position="830"/>
        <end position="849"/>
    </location>
</feature>
<accession>A0A8J1KYQ7</accession>
<evidence type="ECO:0000259" key="8">
    <source>
        <dbReference type="Pfam" id="PF22074"/>
    </source>
</evidence>
<dbReference type="InterPro" id="IPR054090">
    <property type="entry name" value="Cep192_Spd-2-like_dom"/>
</dbReference>
<proteinExistence type="predicted"/>